<reference evidence="7 8" key="1">
    <citation type="submission" date="2023-07" db="EMBL/GenBank/DDBJ databases">
        <title>Sequencing the genomes of 1000 actinobacteria strains.</title>
        <authorList>
            <person name="Klenk H.-P."/>
        </authorList>
    </citation>
    <scope>NUCLEOTIDE SEQUENCE [LARGE SCALE GENOMIC DNA]</scope>
    <source>
        <strain evidence="7 8">DSM 44709</strain>
    </source>
</reference>
<organism evidence="7 8">
    <name type="scientific">Catenuloplanes indicus</name>
    <dbReference type="NCBI Taxonomy" id="137267"/>
    <lineage>
        <taxon>Bacteria</taxon>
        <taxon>Bacillati</taxon>
        <taxon>Actinomycetota</taxon>
        <taxon>Actinomycetes</taxon>
        <taxon>Micromonosporales</taxon>
        <taxon>Micromonosporaceae</taxon>
        <taxon>Catenuloplanes</taxon>
    </lineage>
</organism>
<dbReference type="NCBIfam" id="TIGR03552">
    <property type="entry name" value="F420_cofC"/>
    <property type="match status" value="1"/>
</dbReference>
<dbReference type="EC" id="2.7.7.105" evidence="5"/>
<dbReference type="GO" id="GO:0043814">
    <property type="term" value="F:phospholactate guanylyltransferase activity"/>
    <property type="evidence" value="ECO:0007669"/>
    <property type="project" value="InterPro"/>
</dbReference>
<dbReference type="Gene3D" id="3.90.550.10">
    <property type="entry name" value="Spore Coat Polysaccharide Biosynthesis Protein SpsA, Chain A"/>
    <property type="match status" value="1"/>
</dbReference>
<evidence type="ECO:0000313" key="8">
    <source>
        <dbReference type="Proteomes" id="UP001240236"/>
    </source>
</evidence>
<keyword evidence="4 5" id="KW-0342">GTP-binding</keyword>
<dbReference type="GO" id="GO:0052645">
    <property type="term" value="P:F420-0 metabolic process"/>
    <property type="evidence" value="ECO:0007669"/>
    <property type="project" value="UniProtKB-UniRule"/>
</dbReference>
<comment type="pathway">
    <text evidence="5">Cofactor biosynthesis; coenzyme F420 biosynthesis.</text>
</comment>
<proteinExistence type="inferred from homology"/>
<comment type="similarity">
    <text evidence="5">Belongs to the CofC family.</text>
</comment>
<evidence type="ECO:0000256" key="4">
    <source>
        <dbReference type="ARBA" id="ARBA00023134"/>
    </source>
</evidence>
<dbReference type="InterPro" id="IPR025877">
    <property type="entry name" value="MobA-like_NTP_Trfase"/>
</dbReference>
<dbReference type="EMBL" id="JAUSUZ010000001">
    <property type="protein sequence ID" value="MDQ0369012.1"/>
    <property type="molecule type" value="Genomic_DNA"/>
</dbReference>
<dbReference type="HAMAP" id="MF_02114">
    <property type="entry name" value="CofC"/>
    <property type="match status" value="1"/>
</dbReference>
<evidence type="ECO:0000256" key="5">
    <source>
        <dbReference type="HAMAP-Rule" id="MF_02114"/>
    </source>
</evidence>
<dbReference type="RefSeq" id="WP_307243949.1">
    <property type="nucleotide sequence ID" value="NZ_JAUSUZ010000001.1"/>
</dbReference>
<dbReference type="AlphaFoldDB" id="A0AAE3W490"/>
<feature type="binding site" evidence="5">
    <location>
        <position position="139"/>
    </location>
    <ligand>
        <name>phosphoenolpyruvate</name>
        <dbReference type="ChEBI" id="CHEBI:58702"/>
    </ligand>
</feature>
<dbReference type="InterPro" id="IPR029044">
    <property type="entry name" value="Nucleotide-diphossugar_trans"/>
</dbReference>
<keyword evidence="2 5" id="KW-0548">Nucleotidyltransferase</keyword>
<comment type="function">
    <text evidence="5">Guanylyltransferase that catalyzes the activation of phosphoenolpyruvate (PEP) as enolpyruvoyl-2-diphospho-5'-guanosine, via the condensation of PEP with GTP. It is involved in the biosynthesis of coenzyme F420, a hydride carrier cofactor.</text>
</comment>
<dbReference type="PANTHER" id="PTHR40392">
    <property type="entry name" value="2-PHOSPHO-L-LACTATE GUANYLYLTRANSFERASE"/>
    <property type="match status" value="1"/>
</dbReference>
<dbReference type="Pfam" id="PF12804">
    <property type="entry name" value="NTP_transf_3"/>
    <property type="match status" value="1"/>
</dbReference>
<comment type="caution">
    <text evidence="7">The sequence shown here is derived from an EMBL/GenBank/DDBJ whole genome shotgun (WGS) entry which is preliminary data.</text>
</comment>
<dbReference type="Proteomes" id="UP001240236">
    <property type="component" value="Unassembled WGS sequence"/>
</dbReference>
<dbReference type="SUPFAM" id="SSF53448">
    <property type="entry name" value="Nucleotide-diphospho-sugar transferases"/>
    <property type="match status" value="1"/>
</dbReference>
<dbReference type="PANTHER" id="PTHR40392:SF1">
    <property type="entry name" value="2-PHOSPHO-L-LACTATE GUANYLYLTRANSFERASE"/>
    <property type="match status" value="1"/>
</dbReference>
<keyword evidence="3 5" id="KW-0547">Nucleotide-binding</keyword>
<evidence type="ECO:0000256" key="3">
    <source>
        <dbReference type="ARBA" id="ARBA00022741"/>
    </source>
</evidence>
<name>A0AAE3W490_9ACTN</name>
<feature type="binding site" evidence="5">
    <location>
        <position position="155"/>
    </location>
    <ligand>
        <name>phosphoenolpyruvate</name>
        <dbReference type="ChEBI" id="CHEBI:58702"/>
    </ligand>
</feature>
<comment type="catalytic activity">
    <reaction evidence="5">
        <text>phosphoenolpyruvate + GTP + H(+) = enolpyruvoyl-2-diphospho-5'-guanosine + diphosphate</text>
        <dbReference type="Rhea" id="RHEA:30519"/>
        <dbReference type="ChEBI" id="CHEBI:15378"/>
        <dbReference type="ChEBI" id="CHEBI:33019"/>
        <dbReference type="ChEBI" id="CHEBI:37565"/>
        <dbReference type="ChEBI" id="CHEBI:58702"/>
        <dbReference type="ChEBI" id="CHEBI:143701"/>
        <dbReference type="EC" id="2.7.7.105"/>
    </reaction>
</comment>
<dbReference type="InterPro" id="IPR002835">
    <property type="entry name" value="CofC"/>
</dbReference>
<keyword evidence="8" id="KW-1185">Reference proteome</keyword>
<keyword evidence="1 5" id="KW-0808">Transferase</keyword>
<evidence type="ECO:0000259" key="6">
    <source>
        <dbReference type="Pfam" id="PF12804"/>
    </source>
</evidence>
<protein>
    <recommendedName>
        <fullName evidence="5">Phosphoenolpyruvate guanylyltransferase</fullName>
        <shortName evidence="5">PEP guanylyltransferase</shortName>
        <ecNumber evidence="5">2.7.7.105</ecNumber>
    </recommendedName>
</protein>
<feature type="binding site" evidence="5">
    <location>
        <position position="158"/>
    </location>
    <ligand>
        <name>phosphoenolpyruvate</name>
        <dbReference type="ChEBI" id="CHEBI:58702"/>
    </ligand>
</feature>
<evidence type="ECO:0000313" key="7">
    <source>
        <dbReference type="EMBL" id="MDQ0369012.1"/>
    </source>
</evidence>
<dbReference type="GO" id="GO:0005525">
    <property type="term" value="F:GTP binding"/>
    <property type="evidence" value="ECO:0007669"/>
    <property type="project" value="UniProtKB-KW"/>
</dbReference>
<evidence type="ECO:0000256" key="2">
    <source>
        <dbReference type="ARBA" id="ARBA00022695"/>
    </source>
</evidence>
<evidence type="ECO:0000256" key="1">
    <source>
        <dbReference type="ARBA" id="ARBA00022679"/>
    </source>
</evidence>
<feature type="domain" description="MobA-like NTP transferase" evidence="6">
    <location>
        <begin position="37"/>
        <end position="128"/>
    </location>
</feature>
<sequence>MQRWAVVIPVKPVSVGKSRLRGAVPAAAHERLALALARDTVAAVLSCPEVGEVLVVTDDPAVAEVVTGLGARVAPDTPAAGLNPAIRYGESGLPARSWRAAITADLPALRPAELSAALRAAAEPPARRRFAADAPGVGTVLLTAPPGVPLDPRFGGPSAAAHAASGAVALSGDWPSLRRDVDTGADLDAAHRLGVGTHTGALVPAPCGPASTPR</sequence>
<accession>A0AAE3W490</accession>
<gene>
    <name evidence="5" type="primary">fbiD</name>
    <name evidence="7" type="ORF">J2S42_005681</name>
</gene>